<dbReference type="EMBL" id="AKWE02000004">
    <property type="protein sequence ID" value="EMO60106.1"/>
    <property type="molecule type" value="Genomic_DNA"/>
</dbReference>
<accession>M6VY83</accession>
<sequence length="161" mass="19047">MFLNFLQIVLIPFRLVFQLIRWIRFRFLSNRHYFLEIPSEFTSYRKSFLMRLLSSKEETIFFTDFLLELKLLSQIPGLKKISILIRQPEYGFSEVFSIAERLRILKESGITLEGFALTGGLKSLFLLGICSERFSSESSEFFPVYLLRNRFFSEMPVKNGE</sequence>
<gene>
    <name evidence="1" type="ORF">LEP1GSC161_2518</name>
</gene>
<evidence type="ECO:0000313" key="1">
    <source>
        <dbReference type="EMBL" id="EMO60106.1"/>
    </source>
</evidence>
<evidence type="ECO:0000313" key="2">
    <source>
        <dbReference type="Proteomes" id="UP000012149"/>
    </source>
</evidence>
<organism evidence="1 2">
    <name type="scientific">Leptospira santarosai str. CBC1416</name>
    <dbReference type="NCBI Taxonomy" id="1193059"/>
    <lineage>
        <taxon>Bacteria</taxon>
        <taxon>Pseudomonadati</taxon>
        <taxon>Spirochaetota</taxon>
        <taxon>Spirochaetia</taxon>
        <taxon>Leptospirales</taxon>
        <taxon>Leptospiraceae</taxon>
        <taxon>Leptospira</taxon>
    </lineage>
</organism>
<name>M6VY83_9LEPT</name>
<reference evidence="1 2" key="1">
    <citation type="submission" date="2013-01" db="EMBL/GenBank/DDBJ databases">
        <authorList>
            <person name="Harkins D.M."/>
            <person name="Durkin A.S."/>
            <person name="Brinkac L.M."/>
            <person name="Haft D.H."/>
            <person name="Selengut J.D."/>
            <person name="Sanka R."/>
            <person name="DePew J."/>
            <person name="Purushe J."/>
            <person name="Matthias M.A."/>
            <person name="Vinetz J.M."/>
            <person name="Sutton G.G."/>
            <person name="Nierman W.C."/>
            <person name="Fouts D.E."/>
        </authorList>
    </citation>
    <scope>NUCLEOTIDE SEQUENCE [LARGE SCALE GENOMIC DNA]</scope>
    <source>
        <strain evidence="1 2">CBC1416</strain>
    </source>
</reference>
<dbReference type="Proteomes" id="UP000012149">
    <property type="component" value="Unassembled WGS sequence"/>
</dbReference>
<proteinExistence type="predicted"/>
<protein>
    <submittedName>
        <fullName evidence="1">Uncharacterized protein</fullName>
    </submittedName>
</protein>
<dbReference type="AlphaFoldDB" id="M6VY83"/>
<comment type="caution">
    <text evidence="1">The sequence shown here is derived from an EMBL/GenBank/DDBJ whole genome shotgun (WGS) entry which is preliminary data.</text>
</comment>